<reference evidence="7 8" key="1">
    <citation type="journal article" date="2018" name="BMC Genomics">
        <title>Genomic evidence for intraspecific hybridization in a clonal and extremely halotolerant yeast.</title>
        <authorList>
            <person name="Gostincar C."/>
            <person name="Stajich J.E."/>
            <person name="Zupancic J."/>
            <person name="Zalar P."/>
            <person name="Gunde-Cimerman N."/>
        </authorList>
    </citation>
    <scope>NUCLEOTIDE SEQUENCE [LARGE SCALE GENOMIC DNA]</scope>
    <source>
        <strain evidence="7 8">EXF-562</strain>
    </source>
</reference>
<organism evidence="7 8">
    <name type="scientific">Hortaea werneckii</name>
    <name type="common">Black yeast</name>
    <name type="synonym">Cladosporium werneckii</name>
    <dbReference type="NCBI Taxonomy" id="91943"/>
    <lineage>
        <taxon>Eukaryota</taxon>
        <taxon>Fungi</taxon>
        <taxon>Dikarya</taxon>
        <taxon>Ascomycota</taxon>
        <taxon>Pezizomycotina</taxon>
        <taxon>Dothideomycetes</taxon>
        <taxon>Dothideomycetidae</taxon>
        <taxon>Mycosphaerellales</taxon>
        <taxon>Teratosphaeriaceae</taxon>
        <taxon>Hortaea</taxon>
    </lineage>
</organism>
<comment type="caution">
    <text evidence="7">The sequence shown here is derived from an EMBL/GenBank/DDBJ whole genome shotgun (WGS) entry which is preliminary data.</text>
</comment>
<comment type="subcellular location">
    <subcellularLocation>
        <location evidence="1">Mitochondrion</location>
    </subcellularLocation>
</comment>
<feature type="compositionally biased region" description="Acidic residues" evidence="6">
    <location>
        <begin position="311"/>
        <end position="329"/>
    </location>
</feature>
<sequence>MAYVIDTSAPLLRRTAWSIQAPLRVFQNQKRFAQVHDVRYFAAHHRQQAVYDKYKDKLAQKAKQQGYKNVDELKEANADKIRELRKNASVPGANAPLESQAAAPPSPNEAATRIPYQAPPPPTPQSTEQPASTSQAEAITSSAKETGEKLPTLSSFLDVEKTAALPQKEIEALWRLRHVRDPQSLCAAMATSTFARLARTARQHPQFILPLPKEGQGAEIHFLQWTFPSETTVTVLFTHLAEFKLRGEFAQPHTTQQQQRDGSNEESSFAEGDGIVKGVLGGKRDRDAVSPSGVAENEGATVKRVRFADSEEKDEGEQDDETSDTEDVGSIELADVAQEDLAGATKAALHRNAVLRQDIPGPESRTMSGLQEDLDDLTKDMDEVQKDRTHWRIKATELSVKLGELRKWKKAKEQEEMEQRAMAKQKIEEAVKSGTAKRIQEMKEKNEEKISTLEQKHKAKLDVVNAKHAEQLLAKEEKWKKLKGDLTEKHEALKEDLHAKHEGNKKRLKQRLDKNRDELTEAKENFAEEKKKLRLEQQEAIKAAKPETNAAIKSKDSLLKQKNETINQLEHELSDLQTQISSLQNHTTLLQEANSTLTTQLSDSQTLIRTHQETSSQQLQRLQTQIEALEREKSHMQEALTTAQAEFVETLDHERRSEKFTITTEPLFFTSSRISSGTFRGWGQIAFALEWLKIGGARLPFHPFSSTLPPSTSRIVSTLTWDRSTNIPNRFISSTRSRPAILTPP</sequence>
<dbReference type="Proteomes" id="UP000280598">
    <property type="component" value="Unassembled WGS sequence"/>
</dbReference>
<evidence type="ECO:0000256" key="1">
    <source>
        <dbReference type="ARBA" id="ARBA00004173"/>
    </source>
</evidence>
<dbReference type="InterPro" id="IPR010591">
    <property type="entry name" value="ATP11"/>
</dbReference>
<gene>
    <name evidence="7" type="ORF">D0860_00956</name>
</gene>
<dbReference type="PANTHER" id="PTHR13126:SF0">
    <property type="entry name" value="ATP SYNTHASE MITOCHONDRIAL F1 COMPLEX ASSEMBLY FACTOR 1"/>
    <property type="match status" value="1"/>
</dbReference>
<evidence type="ECO:0000256" key="2">
    <source>
        <dbReference type="ARBA" id="ARBA00009116"/>
    </source>
</evidence>
<protein>
    <submittedName>
        <fullName evidence="7">Uncharacterized protein</fullName>
    </submittedName>
</protein>
<evidence type="ECO:0000256" key="6">
    <source>
        <dbReference type="SAM" id="MobiDB-lite"/>
    </source>
</evidence>
<dbReference type="PANTHER" id="PTHR13126">
    <property type="entry name" value="CHAPERONE ATP11"/>
    <property type="match status" value="1"/>
</dbReference>
<keyword evidence="3" id="KW-0809">Transit peptide</keyword>
<name>A0A3M7HTJ4_HORWE</name>
<dbReference type="EMBL" id="QWIS01000010">
    <property type="protein sequence ID" value="RMZ16593.1"/>
    <property type="molecule type" value="Genomic_DNA"/>
</dbReference>
<evidence type="ECO:0000256" key="3">
    <source>
        <dbReference type="ARBA" id="ARBA00022946"/>
    </source>
</evidence>
<comment type="similarity">
    <text evidence="2">Belongs to the ATP11 family.</text>
</comment>
<dbReference type="Pfam" id="PF06644">
    <property type="entry name" value="ATP11"/>
    <property type="match status" value="1"/>
</dbReference>
<feature type="region of interest" description="Disordered" evidence="6">
    <location>
        <begin position="248"/>
        <end position="330"/>
    </location>
</feature>
<feature type="compositionally biased region" description="Low complexity" evidence="6">
    <location>
        <begin position="125"/>
        <end position="136"/>
    </location>
</feature>
<keyword evidence="4" id="KW-0496">Mitochondrion</keyword>
<accession>A0A3M7HTJ4</accession>
<feature type="region of interest" description="Disordered" evidence="6">
    <location>
        <begin position="91"/>
        <end position="147"/>
    </location>
</feature>
<dbReference type="GO" id="GO:0033615">
    <property type="term" value="P:mitochondrial proton-transporting ATP synthase complex assembly"/>
    <property type="evidence" value="ECO:0007669"/>
    <property type="project" value="TreeGrafter"/>
</dbReference>
<feature type="compositionally biased region" description="Polar residues" evidence="6">
    <location>
        <begin position="252"/>
        <end position="267"/>
    </location>
</feature>
<evidence type="ECO:0000313" key="7">
    <source>
        <dbReference type="EMBL" id="RMZ16593.1"/>
    </source>
</evidence>
<evidence type="ECO:0000256" key="5">
    <source>
        <dbReference type="SAM" id="Coils"/>
    </source>
</evidence>
<dbReference type="AlphaFoldDB" id="A0A3M7HTJ4"/>
<keyword evidence="5" id="KW-0175">Coiled coil</keyword>
<evidence type="ECO:0000256" key="4">
    <source>
        <dbReference type="ARBA" id="ARBA00023128"/>
    </source>
</evidence>
<feature type="coiled-coil region" evidence="5">
    <location>
        <begin position="612"/>
        <end position="646"/>
    </location>
</feature>
<feature type="coiled-coil region" evidence="5">
    <location>
        <begin position="498"/>
        <end position="586"/>
    </location>
</feature>
<proteinExistence type="inferred from homology"/>
<evidence type="ECO:0000313" key="8">
    <source>
        <dbReference type="Proteomes" id="UP000280598"/>
    </source>
</evidence>
<dbReference type="GO" id="GO:0005739">
    <property type="term" value="C:mitochondrion"/>
    <property type="evidence" value="ECO:0007669"/>
    <property type="project" value="UniProtKB-SubCell"/>
</dbReference>